<gene>
    <name evidence="2" type="ORF">EV186_103724</name>
</gene>
<dbReference type="EMBL" id="SNXZ01000003">
    <property type="protein sequence ID" value="TDP97758.1"/>
    <property type="molecule type" value="Genomic_DNA"/>
</dbReference>
<evidence type="ECO:0000256" key="1">
    <source>
        <dbReference type="SAM" id="MobiDB-lite"/>
    </source>
</evidence>
<evidence type="ECO:0008006" key="4">
    <source>
        <dbReference type="Google" id="ProtNLM"/>
    </source>
</evidence>
<protein>
    <recommendedName>
        <fullName evidence="4">ATP-grasp domain-containing protein</fullName>
    </recommendedName>
</protein>
<dbReference type="AlphaFoldDB" id="A0A4V3CZE6"/>
<accession>A0A4V3CZE6</accession>
<proteinExistence type="predicted"/>
<comment type="caution">
    <text evidence="2">The sequence shown here is derived from an EMBL/GenBank/DDBJ whole genome shotgun (WGS) entry which is preliminary data.</text>
</comment>
<reference evidence="2 3" key="1">
    <citation type="submission" date="2019-03" db="EMBL/GenBank/DDBJ databases">
        <title>Genomic Encyclopedia of Type Strains, Phase IV (KMG-IV): sequencing the most valuable type-strain genomes for metagenomic binning, comparative biology and taxonomic classification.</title>
        <authorList>
            <person name="Goeker M."/>
        </authorList>
    </citation>
    <scope>NUCLEOTIDE SEQUENCE [LARGE SCALE GENOMIC DNA]</scope>
    <source>
        <strain evidence="2 3">DSM 45361</strain>
    </source>
</reference>
<evidence type="ECO:0000313" key="3">
    <source>
        <dbReference type="Proteomes" id="UP000295444"/>
    </source>
</evidence>
<dbReference type="SUPFAM" id="SSF56059">
    <property type="entry name" value="Glutathione synthetase ATP-binding domain-like"/>
    <property type="match status" value="1"/>
</dbReference>
<keyword evidence="3" id="KW-1185">Reference proteome</keyword>
<evidence type="ECO:0000313" key="2">
    <source>
        <dbReference type="EMBL" id="TDP97758.1"/>
    </source>
</evidence>
<name>A0A4V3CZE6_LABRH</name>
<sequence length="433" mass="46194">MLVLEPRGVSPPPNRHVTEEQLTPHRRLSITVPVLLPSAVRAPRSLADVYGPDIAVCARPALEAAEPAGRNRHTRDVVSARPIAVAADTPVICSAGGTDRELLARLRDGGLPVGGELREFRTEAEFGARVAQAVSDGLLISMEYPHPVALCPDERAVKSAQLVGHLNNKASIGTLVDPHYRARRDVVTRGQLAEAAPPEKSWVLKGATDDAHGGSLDVYLHPAGEPVLLPAFTDVLSEFVVEEYLRIDQNWGLQLYVGPDARAHLLAVTEQRVDEAGLYRGGRFGQVASPPPELIAECVAITQRAADVGYRGMCSLDCAQTFDGQLVVLDLNFRLTSGSIPLLALQSVRPDALDRPAESVKLVVAAASLADLLAELDPALAAGTLLLTSAHDTTRTDHPVGLSTLNLLVLGDDPDEVVVRRTALEGLNFPATP</sequence>
<organism evidence="2 3">
    <name type="scientific">Labedaea rhizosphaerae</name>
    <dbReference type="NCBI Taxonomy" id="598644"/>
    <lineage>
        <taxon>Bacteria</taxon>
        <taxon>Bacillati</taxon>
        <taxon>Actinomycetota</taxon>
        <taxon>Actinomycetes</taxon>
        <taxon>Pseudonocardiales</taxon>
        <taxon>Pseudonocardiaceae</taxon>
        <taxon>Labedaea</taxon>
    </lineage>
</organism>
<dbReference type="Proteomes" id="UP000295444">
    <property type="component" value="Unassembled WGS sequence"/>
</dbReference>
<feature type="region of interest" description="Disordered" evidence="1">
    <location>
        <begin position="1"/>
        <end position="20"/>
    </location>
</feature>